<dbReference type="SUPFAM" id="SSF56731">
    <property type="entry name" value="DNA primase core"/>
    <property type="match status" value="1"/>
</dbReference>
<dbReference type="EMBL" id="JDRY01000168">
    <property type="protein sequence ID" value="KGM93548.1"/>
    <property type="molecule type" value="Genomic_DNA"/>
</dbReference>
<dbReference type="Proteomes" id="UP000030014">
    <property type="component" value="Unassembled WGS sequence"/>
</dbReference>
<dbReference type="RefSeq" id="WP_039260095.1">
    <property type="nucleotide sequence ID" value="NZ_JDRY01000168.1"/>
</dbReference>
<evidence type="ECO:0000313" key="1">
    <source>
        <dbReference type="EMBL" id="KGM93548.1"/>
    </source>
</evidence>
<gene>
    <name evidence="1" type="ORF">Z955_14920</name>
</gene>
<comment type="caution">
    <text evidence="1">The sequence shown here is derived from an EMBL/GenBank/DDBJ whole genome shotgun (WGS) entry which is preliminary data.</text>
</comment>
<evidence type="ECO:0000313" key="2">
    <source>
        <dbReference type="Proteomes" id="UP000030014"/>
    </source>
</evidence>
<organism evidence="1 2">
    <name type="scientific">Clostridium botulinum C/D str. DC5</name>
    <dbReference type="NCBI Taxonomy" id="1443128"/>
    <lineage>
        <taxon>Bacteria</taxon>
        <taxon>Bacillati</taxon>
        <taxon>Bacillota</taxon>
        <taxon>Clostridia</taxon>
        <taxon>Eubacteriales</taxon>
        <taxon>Clostridiaceae</taxon>
        <taxon>Clostridium</taxon>
    </lineage>
</organism>
<protein>
    <submittedName>
        <fullName evidence="1">DNA primase</fullName>
    </submittedName>
</protein>
<dbReference type="AlphaFoldDB" id="A0A0A0HYN7"/>
<proteinExistence type="predicted"/>
<accession>A0A0A0HYN7</accession>
<name>A0A0A0HYN7_CLOBO</name>
<dbReference type="Gene3D" id="3.40.1360.10">
    <property type="match status" value="1"/>
</dbReference>
<sequence>MLKIFDIKKLKETILEDTDNIRKILEYIGCDRLTPHRNEYRCAKNCDDPNNTRVVVKFNDNLTSKIYDLVPISGDIFTLIMELKQCKLSEAMKICCNAIGIKYYNIKTNPQNNKPKRKAFGGFYRDIKKQNNTLPPIKLQVHSEDILEYFINKGNIMFAKDYINYEVQTEFNIMYDPISNRIVVPWRHHWTGEIIGIMGRYNESAEFCTQNNISKWLPLENLQFPKSQTIYGLYQNYKYILQKGRVYIGESEKFVLQAVSYGVRNVVALGSHDLSSSDVQREILLSLGVDIVTCMDNDIPNSFNAEQCKKLLTTSSLLGGRVGFVKTEGILKCKESPTDRGKEIWDKCIEDSNIEWIN</sequence>
<reference evidence="1 2" key="1">
    <citation type="submission" date="2014-01" db="EMBL/GenBank/DDBJ databases">
        <title>Plasmidome dynamics in the species complex Clostridium novyi sensu lato converts strains of independent lineages into distinctly different pathogens.</title>
        <authorList>
            <person name="Skarin H."/>
            <person name="Segerman B."/>
        </authorList>
    </citation>
    <scope>NUCLEOTIDE SEQUENCE [LARGE SCALE GENOMIC DNA]</scope>
    <source>
        <strain evidence="1 2">DC5</strain>
    </source>
</reference>